<keyword evidence="3" id="KW-1185">Reference proteome</keyword>
<name>A0A5D5AJM0_9EURY</name>
<protein>
    <submittedName>
        <fullName evidence="2">Uncharacterized protein</fullName>
    </submittedName>
</protein>
<organism evidence="2 3">
    <name type="scientific">Natrialba swarupiae</name>
    <dbReference type="NCBI Taxonomy" id="2448032"/>
    <lineage>
        <taxon>Archaea</taxon>
        <taxon>Methanobacteriati</taxon>
        <taxon>Methanobacteriota</taxon>
        <taxon>Stenosarchaea group</taxon>
        <taxon>Halobacteria</taxon>
        <taxon>Halobacteriales</taxon>
        <taxon>Natrialbaceae</taxon>
        <taxon>Natrialba</taxon>
    </lineage>
</organism>
<evidence type="ECO:0000313" key="3">
    <source>
        <dbReference type="Proteomes" id="UP000324104"/>
    </source>
</evidence>
<dbReference type="EMBL" id="VTAW01000021">
    <property type="protein sequence ID" value="TYT61225.1"/>
    <property type="molecule type" value="Genomic_DNA"/>
</dbReference>
<sequence>MAAAGATSAVGLGWLSTTSAEAQQATPQQNNLQNIEAEFCGTFSPGPQIQQCIACVEAQEDCDEVGPLFPLFTGLTGQCFTPDEIPEGADYVTLKAGLNCYVAPVVDDEGEPYTTFCLPTGSPDISNVTFYECDPDDPQPALVDFKVTCKEITVTTMNIPDGEELTAEVTFLDADGEESTETFTATVQNNTATFALPGNLNPTNLRITFDGLVLDDQPVVAQDAPCTPKPPVFKDLEVTCDAITITTTDVPEGDTLSAEVTFVGDIVETYNVPVDADGVAVIPLPGDLDPSYLRVFYDDETLFDGNIQASDAPCAEVPPKPPKPPKKKKGKRYRKKKRACKRKRREYEKVKKKYEKGSAKKSEVRKKKRAYERKKCEYERYRKRCK</sequence>
<proteinExistence type="predicted"/>
<dbReference type="AlphaFoldDB" id="A0A5D5AJM0"/>
<dbReference type="Proteomes" id="UP000324104">
    <property type="component" value="Unassembled WGS sequence"/>
</dbReference>
<evidence type="ECO:0000313" key="2">
    <source>
        <dbReference type="EMBL" id="TYT61225.1"/>
    </source>
</evidence>
<comment type="caution">
    <text evidence="2">The sequence shown here is derived from an EMBL/GenBank/DDBJ whole genome shotgun (WGS) entry which is preliminary data.</text>
</comment>
<feature type="compositionally biased region" description="Basic residues" evidence="1">
    <location>
        <begin position="323"/>
        <end position="344"/>
    </location>
</feature>
<feature type="compositionally biased region" description="Basic and acidic residues" evidence="1">
    <location>
        <begin position="345"/>
        <end position="362"/>
    </location>
</feature>
<gene>
    <name evidence="2" type="ORF">FYC77_14700</name>
</gene>
<evidence type="ECO:0000256" key="1">
    <source>
        <dbReference type="SAM" id="MobiDB-lite"/>
    </source>
</evidence>
<accession>A0A5D5AJM0</accession>
<reference evidence="2 3" key="1">
    <citation type="submission" date="2019-08" db="EMBL/GenBank/DDBJ databases">
        <title>Archaea genome.</title>
        <authorList>
            <person name="Kajale S."/>
            <person name="Shouche Y."/>
            <person name="Deshpande N."/>
            <person name="Sharma A."/>
        </authorList>
    </citation>
    <scope>NUCLEOTIDE SEQUENCE [LARGE SCALE GENOMIC DNA]</scope>
    <source>
        <strain evidence="2 3">ESP3B_9</strain>
    </source>
</reference>
<feature type="region of interest" description="Disordered" evidence="1">
    <location>
        <begin position="311"/>
        <end position="371"/>
    </location>
</feature>